<keyword evidence="2" id="KW-1185">Reference proteome</keyword>
<sequence length="119" mass="13537">MENRDVAVPLGAEVGPGYLMESGARLPRLRIELQHFHDVIQRIPVVAYAIEPPRQGTRDDISCPQCRIIEWFYPVDMDLLTKARLPAEPTEELSVVFILRGLARLEVDLGYIPSGQRRQ</sequence>
<protein>
    <submittedName>
        <fullName evidence="1">Uncharacterized protein</fullName>
    </submittedName>
</protein>
<dbReference type="AlphaFoldDB" id="A0A931IFB8"/>
<dbReference type="EMBL" id="JADMLG010000008">
    <property type="protein sequence ID" value="MBH0778653.1"/>
    <property type="molecule type" value="Genomic_DNA"/>
</dbReference>
<evidence type="ECO:0000313" key="2">
    <source>
        <dbReference type="Proteomes" id="UP000655751"/>
    </source>
</evidence>
<accession>A0A931IFB8</accession>
<name>A0A931IFB8_9NOCA</name>
<gene>
    <name evidence="1" type="ORF">IT779_20435</name>
</gene>
<evidence type="ECO:0000313" key="1">
    <source>
        <dbReference type="EMBL" id="MBH0778653.1"/>
    </source>
</evidence>
<dbReference type="RefSeq" id="WP_196150966.1">
    <property type="nucleotide sequence ID" value="NZ_JADMLG010000008.1"/>
</dbReference>
<comment type="caution">
    <text evidence="1">The sequence shown here is derived from an EMBL/GenBank/DDBJ whole genome shotgun (WGS) entry which is preliminary data.</text>
</comment>
<organism evidence="1 2">
    <name type="scientific">Nocardia bovistercoris</name>
    <dbReference type="NCBI Taxonomy" id="2785916"/>
    <lineage>
        <taxon>Bacteria</taxon>
        <taxon>Bacillati</taxon>
        <taxon>Actinomycetota</taxon>
        <taxon>Actinomycetes</taxon>
        <taxon>Mycobacteriales</taxon>
        <taxon>Nocardiaceae</taxon>
        <taxon>Nocardia</taxon>
    </lineage>
</organism>
<dbReference type="Proteomes" id="UP000655751">
    <property type="component" value="Unassembled WGS sequence"/>
</dbReference>
<reference evidence="1" key="1">
    <citation type="submission" date="2020-11" db="EMBL/GenBank/DDBJ databases">
        <title>Nocardia NEAU-351.nov., a novel actinomycete isolated from the cow dung.</title>
        <authorList>
            <person name="Zhang X."/>
        </authorList>
    </citation>
    <scope>NUCLEOTIDE SEQUENCE</scope>
    <source>
        <strain evidence="1">NEAU-351</strain>
    </source>
</reference>
<proteinExistence type="predicted"/>